<dbReference type="PANTHER" id="PTHR36115">
    <property type="entry name" value="PROLINE-RICH ANTIGEN HOMOLOG-RELATED"/>
    <property type="match status" value="1"/>
</dbReference>
<gene>
    <name evidence="8" type="ORF">BMF97_00875</name>
</gene>
<evidence type="ECO:0000256" key="3">
    <source>
        <dbReference type="ARBA" id="ARBA00022692"/>
    </source>
</evidence>
<evidence type="ECO:0000256" key="2">
    <source>
        <dbReference type="ARBA" id="ARBA00022475"/>
    </source>
</evidence>
<dbReference type="InterPro" id="IPR010432">
    <property type="entry name" value="RDD"/>
</dbReference>
<dbReference type="InterPro" id="IPR051791">
    <property type="entry name" value="Pra-immunoreactive"/>
</dbReference>
<dbReference type="STRING" id="238.BBD35_03235"/>
<reference evidence="8 9" key="1">
    <citation type="submission" date="2016-11" db="EMBL/GenBank/DDBJ databases">
        <title>Genome sequence and comparative genomic analysis of clinical strain Elizabethkingia meningoseptica 61421 PRCM.</title>
        <authorList>
            <person name="Wang M."/>
            <person name="Hu S."/>
            <person name="Cao L."/>
            <person name="Jiang T."/>
            <person name="Zhou Y."/>
            <person name="Ming D."/>
        </authorList>
    </citation>
    <scope>NUCLEOTIDE SEQUENCE [LARGE SCALE GENOMIC DNA]</scope>
    <source>
        <strain evidence="8 9">61421 PRCM</strain>
    </source>
</reference>
<sequence>MNNYTIVDRSLATKWTRFFNHLIDLSAFYILILFIGLIIGIWHSLTNSELAYSLIQAMNNVNGLVDRVFTMILYAVFLFLQEWIFKGRSIGKFITGTKAVNETNKPLNTIDLLKRNLTRAVPFEAFSFLGNLGLHDKWSDTRVVKIKLFEENLKSRNEIEEIGQVVA</sequence>
<evidence type="ECO:0000256" key="4">
    <source>
        <dbReference type="ARBA" id="ARBA00022989"/>
    </source>
</evidence>
<feature type="domain" description="RDD" evidence="7">
    <location>
        <begin position="12"/>
        <end position="129"/>
    </location>
</feature>
<dbReference type="EMBL" id="MPOG01000001">
    <property type="protein sequence ID" value="OOH97851.1"/>
    <property type="molecule type" value="Genomic_DNA"/>
</dbReference>
<keyword evidence="3 6" id="KW-0812">Transmembrane</keyword>
<protein>
    <recommendedName>
        <fullName evidence="7">RDD domain-containing protein</fullName>
    </recommendedName>
</protein>
<evidence type="ECO:0000313" key="9">
    <source>
        <dbReference type="Proteomes" id="UP000188947"/>
    </source>
</evidence>
<dbReference type="Proteomes" id="UP000188947">
    <property type="component" value="Unassembled WGS sequence"/>
</dbReference>
<organism evidence="8 9">
    <name type="scientific">Elizabethkingia meningoseptica</name>
    <name type="common">Chryseobacterium meningosepticum</name>
    <dbReference type="NCBI Taxonomy" id="238"/>
    <lineage>
        <taxon>Bacteria</taxon>
        <taxon>Pseudomonadati</taxon>
        <taxon>Bacteroidota</taxon>
        <taxon>Flavobacteriia</taxon>
        <taxon>Flavobacteriales</taxon>
        <taxon>Weeksellaceae</taxon>
        <taxon>Elizabethkingia</taxon>
    </lineage>
</organism>
<dbReference type="OrthoDB" id="762068at2"/>
<keyword evidence="9" id="KW-1185">Reference proteome</keyword>
<dbReference type="Pfam" id="PF06271">
    <property type="entry name" value="RDD"/>
    <property type="match status" value="1"/>
</dbReference>
<accession>A0A1V3U538</accession>
<name>A0A1V3U538_ELIME</name>
<comment type="caution">
    <text evidence="8">The sequence shown here is derived from an EMBL/GenBank/DDBJ whole genome shotgun (WGS) entry which is preliminary data.</text>
</comment>
<evidence type="ECO:0000313" key="8">
    <source>
        <dbReference type="EMBL" id="OOH97851.1"/>
    </source>
</evidence>
<feature type="transmembrane region" description="Helical" evidence="6">
    <location>
        <begin position="21"/>
        <end position="44"/>
    </location>
</feature>
<comment type="subcellular location">
    <subcellularLocation>
        <location evidence="1">Cell membrane</location>
        <topology evidence="1">Multi-pass membrane protein</topology>
    </subcellularLocation>
</comment>
<evidence type="ECO:0000256" key="1">
    <source>
        <dbReference type="ARBA" id="ARBA00004651"/>
    </source>
</evidence>
<feature type="transmembrane region" description="Helical" evidence="6">
    <location>
        <begin position="64"/>
        <end position="85"/>
    </location>
</feature>
<dbReference type="AlphaFoldDB" id="A0A1V3U538"/>
<dbReference type="eggNOG" id="COG1714">
    <property type="taxonomic scope" value="Bacteria"/>
</dbReference>
<keyword evidence="5 6" id="KW-0472">Membrane</keyword>
<keyword evidence="4 6" id="KW-1133">Transmembrane helix</keyword>
<keyword evidence="2" id="KW-1003">Cell membrane</keyword>
<dbReference type="GO" id="GO:0005886">
    <property type="term" value="C:plasma membrane"/>
    <property type="evidence" value="ECO:0007669"/>
    <property type="project" value="UniProtKB-SubCell"/>
</dbReference>
<evidence type="ECO:0000256" key="6">
    <source>
        <dbReference type="SAM" id="Phobius"/>
    </source>
</evidence>
<proteinExistence type="predicted"/>
<evidence type="ECO:0000256" key="5">
    <source>
        <dbReference type="ARBA" id="ARBA00023136"/>
    </source>
</evidence>
<evidence type="ECO:0000259" key="7">
    <source>
        <dbReference type="Pfam" id="PF06271"/>
    </source>
</evidence>
<dbReference type="KEGG" id="emg:BBD33_01415"/>